<dbReference type="EMBL" id="CP012098">
    <property type="protein sequence ID" value="AQP39855.1"/>
    <property type="molecule type" value="Genomic_DNA"/>
</dbReference>
<name>A0A1Q2C852_ANAHA</name>
<evidence type="ECO:0000313" key="3">
    <source>
        <dbReference type="EMBL" id="AQP39855.1"/>
    </source>
</evidence>
<protein>
    <recommendedName>
        <fullName evidence="2">HTH cro/C1-type domain-containing protein</fullName>
    </recommendedName>
</protein>
<accession>A0A1Q2C852</accession>
<evidence type="ECO:0000256" key="1">
    <source>
        <dbReference type="ARBA" id="ARBA00023125"/>
    </source>
</evidence>
<dbReference type="Pfam" id="PF01381">
    <property type="entry name" value="HTH_3"/>
    <property type="match status" value="1"/>
</dbReference>
<dbReference type="SUPFAM" id="SSF47413">
    <property type="entry name" value="lambda repressor-like DNA-binding domains"/>
    <property type="match status" value="1"/>
</dbReference>
<dbReference type="InterPro" id="IPR001387">
    <property type="entry name" value="Cro/C1-type_HTH"/>
</dbReference>
<dbReference type="Proteomes" id="UP000188159">
    <property type="component" value="Chromosome"/>
</dbReference>
<dbReference type="CDD" id="cd00093">
    <property type="entry name" value="HTH_XRE"/>
    <property type="match status" value="1"/>
</dbReference>
<dbReference type="RefSeq" id="WP_077326724.1">
    <property type="nucleotide sequence ID" value="NZ_CP012098.1"/>
</dbReference>
<dbReference type="SMART" id="SM00530">
    <property type="entry name" value="HTH_XRE"/>
    <property type="match status" value="1"/>
</dbReference>
<dbReference type="AlphaFoldDB" id="A0A1Q2C852"/>
<feature type="domain" description="HTH cro/C1-type" evidence="2">
    <location>
        <begin position="9"/>
        <end position="63"/>
    </location>
</feature>
<dbReference type="InterPro" id="IPR010982">
    <property type="entry name" value="Lambda_DNA-bd_dom_sf"/>
</dbReference>
<gene>
    <name evidence="3" type="ORF">DO83_09825</name>
</gene>
<dbReference type="Gene3D" id="1.10.260.40">
    <property type="entry name" value="lambda repressor-like DNA-binding domains"/>
    <property type="match status" value="1"/>
</dbReference>
<evidence type="ECO:0000313" key="4">
    <source>
        <dbReference type="Proteomes" id="UP000188159"/>
    </source>
</evidence>
<dbReference type="PANTHER" id="PTHR46558:SF13">
    <property type="entry name" value="HTH-TYPE TRANSCRIPTIONAL REGULATOR IMMR"/>
    <property type="match status" value="1"/>
</dbReference>
<organism evidence="3 4">
    <name type="scientific">Anaerostipes hadrus</name>
    <dbReference type="NCBI Taxonomy" id="649756"/>
    <lineage>
        <taxon>Bacteria</taxon>
        <taxon>Bacillati</taxon>
        <taxon>Bacillota</taxon>
        <taxon>Clostridia</taxon>
        <taxon>Lachnospirales</taxon>
        <taxon>Lachnospiraceae</taxon>
        <taxon>Anaerostipes</taxon>
    </lineage>
</organism>
<dbReference type="PROSITE" id="PS50943">
    <property type="entry name" value="HTH_CROC1"/>
    <property type="match status" value="1"/>
</dbReference>
<sequence length="97" mass="11161">MIKGLPEKLKEQREKYHYSQKYVADQLHVSPSIISGYETGERTPSTEKLLALSYLYHCSTDYLLGRKHDDPETMIEIDGLKSHQVSALIQFIDSMKS</sequence>
<evidence type="ECO:0000259" key="2">
    <source>
        <dbReference type="PROSITE" id="PS50943"/>
    </source>
</evidence>
<keyword evidence="1" id="KW-0238">DNA-binding</keyword>
<proteinExistence type="predicted"/>
<dbReference type="GO" id="GO:0003677">
    <property type="term" value="F:DNA binding"/>
    <property type="evidence" value="ECO:0007669"/>
    <property type="project" value="UniProtKB-KW"/>
</dbReference>
<dbReference type="PANTHER" id="PTHR46558">
    <property type="entry name" value="TRACRIPTIONAL REGULATORY PROTEIN-RELATED-RELATED"/>
    <property type="match status" value="1"/>
</dbReference>
<reference evidence="3 4" key="1">
    <citation type="journal article" date="2016" name="Sci. Rep.">
        <title>Accelerated dysbiosis of gut microbiota during aggravation of DSS-induced colitis by a butyrate-producing bacterium.</title>
        <authorList>
            <person name="Zhang Q."/>
            <person name="Wu Y."/>
            <person name="Wang J."/>
            <person name="Wu G."/>
            <person name="Long W."/>
            <person name="Xue Z."/>
            <person name="Wang L."/>
            <person name="Zhang X."/>
            <person name="Pang X."/>
            <person name="Zhao Y."/>
            <person name="Zhao L."/>
            <person name="Zhang C."/>
        </authorList>
    </citation>
    <scope>NUCLEOTIDE SEQUENCE [LARGE SCALE GENOMIC DNA]</scope>
    <source>
        <strain evidence="3 4">BPB5</strain>
    </source>
</reference>